<reference evidence="7 8" key="1">
    <citation type="journal article" date="2021" name="J. Biosci. Bioeng.">
        <title>Identification and characterization of a chc gene cluster responsible for the aromatization pathway of cyclohexanecarboxylate degradation in Sinomonas cyclohexanicum ATCC 51369.</title>
        <authorList>
            <person name="Yamamoto T."/>
            <person name="Hasegawa Y."/>
            <person name="Lau P.C.K."/>
            <person name="Iwaki H."/>
        </authorList>
    </citation>
    <scope>NUCLEOTIDE SEQUENCE [LARGE SCALE GENOMIC DNA]</scope>
    <source>
        <strain evidence="7 8">ATCC 51369</strain>
    </source>
</reference>
<evidence type="ECO:0000256" key="3">
    <source>
        <dbReference type="ARBA" id="ARBA00022741"/>
    </source>
</evidence>
<feature type="region of interest" description="Disordered" evidence="5">
    <location>
        <begin position="258"/>
        <end position="289"/>
    </location>
</feature>
<dbReference type="CDD" id="cd03225">
    <property type="entry name" value="ABC_cobalt_CbiO_domain1"/>
    <property type="match status" value="2"/>
</dbReference>
<dbReference type="SMART" id="SM00382">
    <property type="entry name" value="AAA"/>
    <property type="match status" value="2"/>
</dbReference>
<dbReference type="PROSITE" id="PS50893">
    <property type="entry name" value="ABC_TRANSPORTER_2"/>
    <property type="match status" value="2"/>
</dbReference>
<evidence type="ECO:0000259" key="6">
    <source>
        <dbReference type="PROSITE" id="PS50893"/>
    </source>
</evidence>
<evidence type="ECO:0000256" key="2">
    <source>
        <dbReference type="ARBA" id="ARBA00022448"/>
    </source>
</evidence>
<feature type="compositionally biased region" description="Pro residues" evidence="5">
    <location>
        <begin position="275"/>
        <end position="287"/>
    </location>
</feature>
<organism evidence="7 8">
    <name type="scientific">Sinomonas cyclohexanicum</name>
    <name type="common">Corynebacterium cyclohexanicum</name>
    <dbReference type="NCBI Taxonomy" id="322009"/>
    <lineage>
        <taxon>Bacteria</taxon>
        <taxon>Bacillati</taxon>
        <taxon>Actinomycetota</taxon>
        <taxon>Actinomycetes</taxon>
        <taxon>Micrococcales</taxon>
        <taxon>Micrococcaceae</taxon>
        <taxon>Sinomonas</taxon>
    </lineage>
</organism>
<dbReference type="Proteomes" id="UP001319861">
    <property type="component" value="Chromosome"/>
</dbReference>
<dbReference type="InterPro" id="IPR027417">
    <property type="entry name" value="P-loop_NTPase"/>
</dbReference>
<feature type="compositionally biased region" description="Basic and acidic residues" evidence="5">
    <location>
        <begin position="262"/>
        <end position="272"/>
    </location>
</feature>
<keyword evidence="3" id="KW-0547">Nucleotide-binding</keyword>
<evidence type="ECO:0000313" key="7">
    <source>
        <dbReference type="EMBL" id="BCT76036.1"/>
    </source>
</evidence>
<feature type="domain" description="ABC transporter" evidence="6">
    <location>
        <begin position="290"/>
        <end position="508"/>
    </location>
</feature>
<keyword evidence="2" id="KW-0813">Transport</keyword>
<dbReference type="PANTHER" id="PTHR43553">
    <property type="entry name" value="HEAVY METAL TRANSPORTER"/>
    <property type="match status" value="1"/>
</dbReference>
<sequence length="508" mass="52310">MSGQDPLLAAHLGCFAYDAGRPVVRDVSLALGPGTLTAVLGGSGSGTSTVAKIITGWALAGGHEALEGHLGLRDAEGVTRVEFRGRPDDPRLSLGAWGRHVALVPQRAADLLTGAAATVGEEIAFTLEQHGTARELMRARVAEAAAAVGLGAHLERHPASLSGGEERRLALACAIVGAPSVLVLDDPTASLDAAGRGALADVLDAQRSAGTAVVVVGSCADALARTAQHCILLDGGTVAAEGRSAAVLSSDAFARSGVLVRDPGDTDREGQRPGEPAPGRPGPPSGPPLAALGSVTFTYPGQDRHVLDRADLSVRAGEVLAITGPNGAGKSTALRHLAGIMRPQSGRVDVLGRDAAAIPAGRVAEHVGTLFQEPRETLFERTALREVSFGLRTRDRSRAARRAAEDGAREALRAVGLEGAEDTHPYDLSASAQRLLALAAVLARRPRVLLLDEPTVGLDRHGLDRLEALVAGAARGGTGVVLSTHSLAWAREHAHRVVALVDGRFVPV</sequence>
<accession>A0ABM7PUV6</accession>
<dbReference type="SUPFAM" id="SSF52540">
    <property type="entry name" value="P-loop containing nucleoside triphosphate hydrolases"/>
    <property type="match status" value="2"/>
</dbReference>
<dbReference type="InterPro" id="IPR050095">
    <property type="entry name" value="ECF_ABC_transporter_ATP-bd"/>
</dbReference>
<dbReference type="InterPro" id="IPR003593">
    <property type="entry name" value="AAA+_ATPase"/>
</dbReference>
<keyword evidence="4" id="KW-0067">ATP-binding</keyword>
<keyword evidence="8" id="KW-1185">Reference proteome</keyword>
<dbReference type="RefSeq" id="WP_229232694.1">
    <property type="nucleotide sequence ID" value="NZ_AP024525.1"/>
</dbReference>
<evidence type="ECO:0000256" key="4">
    <source>
        <dbReference type="ARBA" id="ARBA00022840"/>
    </source>
</evidence>
<proteinExistence type="inferred from homology"/>
<protein>
    <recommendedName>
        <fullName evidence="6">ABC transporter domain-containing protein</fullName>
    </recommendedName>
</protein>
<feature type="domain" description="ABC transporter" evidence="6">
    <location>
        <begin position="7"/>
        <end position="260"/>
    </location>
</feature>
<dbReference type="EMBL" id="AP024525">
    <property type="protein sequence ID" value="BCT76036.1"/>
    <property type="molecule type" value="Genomic_DNA"/>
</dbReference>
<evidence type="ECO:0000313" key="8">
    <source>
        <dbReference type="Proteomes" id="UP001319861"/>
    </source>
</evidence>
<dbReference type="Gene3D" id="3.40.50.300">
    <property type="entry name" value="P-loop containing nucleotide triphosphate hydrolases"/>
    <property type="match status" value="2"/>
</dbReference>
<dbReference type="PANTHER" id="PTHR43553:SF24">
    <property type="entry name" value="ENERGY-COUPLING FACTOR TRANSPORTER ATP-BINDING PROTEIN ECFA1"/>
    <property type="match status" value="1"/>
</dbReference>
<dbReference type="InterPro" id="IPR003439">
    <property type="entry name" value="ABC_transporter-like_ATP-bd"/>
</dbReference>
<evidence type="ECO:0000256" key="1">
    <source>
        <dbReference type="ARBA" id="ARBA00005417"/>
    </source>
</evidence>
<name>A0ABM7PUV6_SINCY</name>
<dbReference type="InterPro" id="IPR015856">
    <property type="entry name" value="ABC_transpr_CbiO/EcfA_su"/>
</dbReference>
<gene>
    <name evidence="7" type="ORF">SCMU_18780</name>
</gene>
<evidence type="ECO:0000256" key="5">
    <source>
        <dbReference type="SAM" id="MobiDB-lite"/>
    </source>
</evidence>
<comment type="similarity">
    <text evidence="1">Belongs to the ABC transporter superfamily.</text>
</comment>
<dbReference type="Pfam" id="PF00005">
    <property type="entry name" value="ABC_tran"/>
    <property type="match status" value="2"/>
</dbReference>